<keyword evidence="5 12" id="KW-0812">Transmembrane</keyword>
<sequence>MASNTGTMFFTAVDYVVLGLMLALSLAIGLYFSFAKNRQRTNEEYLLGGRRMSAFPVSLSLFATFQSAIALLGLPNESYTYGTMFVYNIIGISLSYLIARITVVPLLYPLQLTSVYEYLALRFESKLVQKFGALTGILASLSYMSIALVSPALALETTAGIPLWLSIVVIGGVGTFYTTLGGIKSVIWTDFIQAFFMFIGIVTVLIIGCIDAGGIDNVWRINKETGRIVMNETSFDPRIRHTVWNLSFGYIVFAYAPNFYQSSVQRILATKSL</sequence>
<keyword evidence="10" id="KW-0739">Sodium transport</keyword>
<comment type="similarity">
    <text evidence="2 11">Belongs to the sodium:solute symporter (SSF) (TC 2.A.21) family.</text>
</comment>
<evidence type="ECO:0000256" key="11">
    <source>
        <dbReference type="RuleBase" id="RU362091"/>
    </source>
</evidence>
<evidence type="ECO:0000313" key="13">
    <source>
        <dbReference type="EMBL" id="KAK3755765.1"/>
    </source>
</evidence>
<evidence type="ECO:0000256" key="8">
    <source>
        <dbReference type="ARBA" id="ARBA00023065"/>
    </source>
</evidence>
<accession>A0AAE0YRF9</accession>
<keyword evidence="6 12" id="KW-1133">Transmembrane helix</keyword>
<evidence type="ECO:0008006" key="15">
    <source>
        <dbReference type="Google" id="ProtNLM"/>
    </source>
</evidence>
<feature type="transmembrane region" description="Helical" evidence="12">
    <location>
        <begin position="131"/>
        <end position="155"/>
    </location>
</feature>
<protein>
    <recommendedName>
        <fullName evidence="15">Sodium-dependent multivitamin transporter</fullName>
    </recommendedName>
</protein>
<feature type="transmembrane region" description="Helical" evidence="12">
    <location>
        <begin position="161"/>
        <end position="183"/>
    </location>
</feature>
<dbReference type="PANTHER" id="PTHR42985">
    <property type="entry name" value="SODIUM-COUPLED MONOCARBOXYLATE TRANSPORTER"/>
    <property type="match status" value="1"/>
</dbReference>
<dbReference type="InterPro" id="IPR038377">
    <property type="entry name" value="Na/Glc_symporter_sf"/>
</dbReference>
<evidence type="ECO:0000256" key="3">
    <source>
        <dbReference type="ARBA" id="ARBA00022448"/>
    </source>
</evidence>
<dbReference type="GO" id="GO:0015293">
    <property type="term" value="F:symporter activity"/>
    <property type="evidence" value="ECO:0007669"/>
    <property type="project" value="TreeGrafter"/>
</dbReference>
<evidence type="ECO:0000256" key="12">
    <source>
        <dbReference type="SAM" id="Phobius"/>
    </source>
</evidence>
<dbReference type="Gene3D" id="1.20.1730.10">
    <property type="entry name" value="Sodium/glucose cotransporter"/>
    <property type="match status" value="1"/>
</dbReference>
<dbReference type="GO" id="GO:0006814">
    <property type="term" value="P:sodium ion transport"/>
    <property type="evidence" value="ECO:0007669"/>
    <property type="project" value="UniProtKB-KW"/>
</dbReference>
<dbReference type="GO" id="GO:0005886">
    <property type="term" value="C:plasma membrane"/>
    <property type="evidence" value="ECO:0007669"/>
    <property type="project" value="UniProtKB-SubCell"/>
</dbReference>
<name>A0AAE0YRF9_9GAST</name>
<keyword evidence="14" id="KW-1185">Reference proteome</keyword>
<organism evidence="13 14">
    <name type="scientific">Elysia crispata</name>
    <name type="common">lettuce slug</name>
    <dbReference type="NCBI Taxonomy" id="231223"/>
    <lineage>
        <taxon>Eukaryota</taxon>
        <taxon>Metazoa</taxon>
        <taxon>Spiralia</taxon>
        <taxon>Lophotrochozoa</taxon>
        <taxon>Mollusca</taxon>
        <taxon>Gastropoda</taxon>
        <taxon>Heterobranchia</taxon>
        <taxon>Euthyneura</taxon>
        <taxon>Panpulmonata</taxon>
        <taxon>Sacoglossa</taxon>
        <taxon>Placobranchoidea</taxon>
        <taxon>Plakobranchidae</taxon>
        <taxon>Elysia</taxon>
    </lineage>
</organism>
<dbReference type="PROSITE" id="PS50283">
    <property type="entry name" value="NA_SOLUT_SYMP_3"/>
    <property type="match status" value="1"/>
</dbReference>
<evidence type="ECO:0000256" key="6">
    <source>
        <dbReference type="ARBA" id="ARBA00022989"/>
    </source>
</evidence>
<evidence type="ECO:0000256" key="5">
    <source>
        <dbReference type="ARBA" id="ARBA00022692"/>
    </source>
</evidence>
<feature type="transmembrane region" description="Helical" evidence="12">
    <location>
        <begin position="195"/>
        <end position="215"/>
    </location>
</feature>
<dbReference type="Pfam" id="PF00474">
    <property type="entry name" value="SSF"/>
    <property type="match status" value="1"/>
</dbReference>
<keyword evidence="8" id="KW-0406">Ion transport</keyword>
<evidence type="ECO:0000256" key="9">
    <source>
        <dbReference type="ARBA" id="ARBA00023136"/>
    </source>
</evidence>
<dbReference type="PANTHER" id="PTHR42985:SF40">
    <property type="entry name" value="LD47995P-RELATED"/>
    <property type="match status" value="1"/>
</dbReference>
<keyword evidence="9 12" id="KW-0472">Membrane</keyword>
<evidence type="ECO:0000256" key="1">
    <source>
        <dbReference type="ARBA" id="ARBA00004651"/>
    </source>
</evidence>
<dbReference type="Proteomes" id="UP001283361">
    <property type="component" value="Unassembled WGS sequence"/>
</dbReference>
<comment type="caution">
    <text evidence="13">The sequence shown here is derived from an EMBL/GenBank/DDBJ whole genome shotgun (WGS) entry which is preliminary data.</text>
</comment>
<reference evidence="13" key="1">
    <citation type="journal article" date="2023" name="G3 (Bethesda)">
        <title>A reference genome for the long-term kleptoplast-retaining sea slug Elysia crispata morphotype clarki.</title>
        <authorList>
            <person name="Eastman K.E."/>
            <person name="Pendleton A.L."/>
            <person name="Shaikh M.A."/>
            <person name="Suttiyut T."/>
            <person name="Ogas R."/>
            <person name="Tomko P."/>
            <person name="Gavelis G."/>
            <person name="Widhalm J.R."/>
            <person name="Wisecaver J.H."/>
        </authorList>
    </citation>
    <scope>NUCLEOTIDE SEQUENCE</scope>
    <source>
        <strain evidence="13">ECLA1</strain>
    </source>
</reference>
<dbReference type="InterPro" id="IPR001734">
    <property type="entry name" value="Na/solute_symporter"/>
</dbReference>
<feature type="transmembrane region" description="Helical" evidence="12">
    <location>
        <begin position="242"/>
        <end position="260"/>
    </location>
</feature>
<evidence type="ECO:0000256" key="2">
    <source>
        <dbReference type="ARBA" id="ARBA00006434"/>
    </source>
</evidence>
<keyword evidence="3" id="KW-0813">Transport</keyword>
<evidence type="ECO:0000256" key="4">
    <source>
        <dbReference type="ARBA" id="ARBA00022475"/>
    </source>
</evidence>
<dbReference type="InterPro" id="IPR051163">
    <property type="entry name" value="Sodium:Solute_Symporter_SSF"/>
</dbReference>
<proteinExistence type="inferred from homology"/>
<keyword evidence="4" id="KW-1003">Cell membrane</keyword>
<feature type="transmembrane region" description="Helical" evidence="12">
    <location>
        <begin position="12"/>
        <end position="34"/>
    </location>
</feature>
<dbReference type="EMBL" id="JAWDGP010005588">
    <property type="protein sequence ID" value="KAK3755765.1"/>
    <property type="molecule type" value="Genomic_DNA"/>
</dbReference>
<comment type="subcellular location">
    <subcellularLocation>
        <location evidence="1">Cell membrane</location>
        <topology evidence="1">Multi-pass membrane protein</topology>
    </subcellularLocation>
</comment>
<evidence type="ECO:0000313" key="14">
    <source>
        <dbReference type="Proteomes" id="UP001283361"/>
    </source>
</evidence>
<feature type="transmembrane region" description="Helical" evidence="12">
    <location>
        <begin position="54"/>
        <end position="73"/>
    </location>
</feature>
<gene>
    <name evidence="13" type="ORF">RRG08_033942</name>
</gene>
<dbReference type="AlphaFoldDB" id="A0AAE0YRF9"/>
<keyword evidence="7" id="KW-0915">Sodium</keyword>
<evidence type="ECO:0000256" key="7">
    <source>
        <dbReference type="ARBA" id="ARBA00023053"/>
    </source>
</evidence>
<evidence type="ECO:0000256" key="10">
    <source>
        <dbReference type="ARBA" id="ARBA00023201"/>
    </source>
</evidence>
<feature type="transmembrane region" description="Helical" evidence="12">
    <location>
        <begin position="85"/>
        <end position="110"/>
    </location>
</feature>